<reference evidence="2" key="1">
    <citation type="submission" date="2022-07" db="EMBL/GenBank/DDBJ databases">
        <title>Chromosome-level genome of Muraenolepis orangiensis.</title>
        <authorList>
            <person name="Kim J."/>
        </authorList>
    </citation>
    <scope>NUCLEOTIDE SEQUENCE</scope>
    <source>
        <strain evidence="2">KU_S4_2022</strain>
        <tissue evidence="2">Muscle</tissue>
    </source>
</reference>
<organism evidence="2 3">
    <name type="scientific">Muraenolepis orangiensis</name>
    <name type="common">Patagonian moray cod</name>
    <dbReference type="NCBI Taxonomy" id="630683"/>
    <lineage>
        <taxon>Eukaryota</taxon>
        <taxon>Metazoa</taxon>
        <taxon>Chordata</taxon>
        <taxon>Craniata</taxon>
        <taxon>Vertebrata</taxon>
        <taxon>Euteleostomi</taxon>
        <taxon>Actinopterygii</taxon>
        <taxon>Neopterygii</taxon>
        <taxon>Teleostei</taxon>
        <taxon>Neoteleostei</taxon>
        <taxon>Acanthomorphata</taxon>
        <taxon>Zeiogadaria</taxon>
        <taxon>Gadariae</taxon>
        <taxon>Gadiformes</taxon>
        <taxon>Muraenolepidoidei</taxon>
        <taxon>Muraenolepididae</taxon>
        <taxon>Muraenolepis</taxon>
    </lineage>
</organism>
<feature type="compositionally biased region" description="Pro residues" evidence="1">
    <location>
        <begin position="221"/>
        <end position="236"/>
    </location>
</feature>
<proteinExistence type="predicted"/>
<name>A0A9Q0EU19_9TELE</name>
<keyword evidence="3" id="KW-1185">Reference proteome</keyword>
<accession>A0A9Q0EU19</accession>
<feature type="region of interest" description="Disordered" evidence="1">
    <location>
        <begin position="73"/>
        <end position="95"/>
    </location>
</feature>
<dbReference type="EMBL" id="JANIIK010000035">
    <property type="protein sequence ID" value="KAJ3613470.1"/>
    <property type="molecule type" value="Genomic_DNA"/>
</dbReference>
<evidence type="ECO:0000313" key="2">
    <source>
        <dbReference type="EMBL" id="KAJ3613470.1"/>
    </source>
</evidence>
<dbReference type="AlphaFoldDB" id="A0A9Q0EU19"/>
<evidence type="ECO:0000313" key="3">
    <source>
        <dbReference type="Proteomes" id="UP001148018"/>
    </source>
</evidence>
<evidence type="ECO:0000256" key="1">
    <source>
        <dbReference type="SAM" id="MobiDB-lite"/>
    </source>
</evidence>
<gene>
    <name evidence="2" type="ORF">NHX12_019719</name>
</gene>
<dbReference type="Proteomes" id="UP001148018">
    <property type="component" value="Unassembled WGS sequence"/>
</dbReference>
<protein>
    <submittedName>
        <fullName evidence="2">Uncharacterized protein</fullName>
    </submittedName>
</protein>
<feature type="region of interest" description="Disordered" evidence="1">
    <location>
        <begin position="190"/>
        <end position="236"/>
    </location>
</feature>
<sequence>MRLYTKRPAMETTVTQCTVRPAHTPTHPPPTHTREQAMPWSCRYRSARRCSTGERRAWKNVGLERNHTFLKRLDSPRRSRGALHGARPGRGGRLRVPAGPSGHPGAFILAGATGNDAFERCRHMMVPTGNFPANLQDHMVEVHVRSWEGGTGMAPRPPSSPPRYHLCHMGRLLAGEPFARADPVPTPTDRLWPTCPSEGQSPGKRFLSGPRRAPAGLTLYPPRPTDYGPPPFHHTN</sequence>
<comment type="caution">
    <text evidence="2">The sequence shown here is derived from an EMBL/GenBank/DDBJ whole genome shotgun (WGS) entry which is preliminary data.</text>
</comment>